<gene>
    <name evidence="3" type="ORF">H8R26_14025</name>
</gene>
<dbReference type="Gene3D" id="3.40.50.1820">
    <property type="entry name" value="alpha/beta hydrolase"/>
    <property type="match status" value="1"/>
</dbReference>
<organism evidence="3 4">
    <name type="scientific">Flavobacterium turcicum</name>
    <dbReference type="NCBI Taxonomy" id="2764718"/>
    <lineage>
        <taxon>Bacteria</taxon>
        <taxon>Pseudomonadati</taxon>
        <taxon>Bacteroidota</taxon>
        <taxon>Flavobacteriia</taxon>
        <taxon>Flavobacteriales</taxon>
        <taxon>Flavobacteriaceae</taxon>
        <taxon>Flavobacterium</taxon>
    </lineage>
</organism>
<name>A0ABR7JJ61_9FLAO</name>
<feature type="chain" id="PRO_5046500716" evidence="1">
    <location>
        <begin position="20"/>
        <end position="268"/>
    </location>
</feature>
<reference evidence="3 4" key="1">
    <citation type="submission" date="2020-08" db="EMBL/GenBank/DDBJ databases">
        <title>Description of novel Flavobacterium F-400 isolate.</title>
        <authorList>
            <person name="Saticioglu I."/>
            <person name="Duman M."/>
            <person name="Altun S."/>
        </authorList>
    </citation>
    <scope>NUCLEOTIDE SEQUENCE [LARGE SCALE GENOMIC DNA]</scope>
    <source>
        <strain evidence="3 4">F-400</strain>
    </source>
</reference>
<feature type="signal peptide" evidence="1">
    <location>
        <begin position="1"/>
        <end position="19"/>
    </location>
</feature>
<evidence type="ECO:0000256" key="1">
    <source>
        <dbReference type="SAM" id="SignalP"/>
    </source>
</evidence>
<evidence type="ECO:0000313" key="3">
    <source>
        <dbReference type="EMBL" id="MBC5864540.1"/>
    </source>
</evidence>
<keyword evidence="1" id="KW-0732">Signal</keyword>
<dbReference type="Pfam" id="PF12146">
    <property type="entry name" value="Hydrolase_4"/>
    <property type="match status" value="1"/>
</dbReference>
<dbReference type="PANTHER" id="PTHR12277:SF81">
    <property type="entry name" value="PROTEIN ABHD13"/>
    <property type="match status" value="1"/>
</dbReference>
<dbReference type="SUPFAM" id="SSF53474">
    <property type="entry name" value="alpha/beta-Hydrolases"/>
    <property type="match status" value="1"/>
</dbReference>
<sequence length="268" mass="29896">MKKLLISSLLLLATVATQAQMDDKFYYPKKAKTITLDSLQFKEQNYYVENDTINTVVISPKQKAKQAVVLYFQGAGGNCMNYAGYVKPLVNDGYTAIMISMRGYGKSSGKPTHLNIASDAQTVFNEIQKNPDFKNKKIIIYGASMGTQVAVNLTKNNQDKISGLIVDGVISSFTEIAVSKTPEAQHQMIRMYVTSPYSAAEDIKNIQSVPVLFIHSKTDKDVPFSQCETVYNNTKSKKELWIYEGDHLQAPKLYPSLLVQKTNALLQL</sequence>
<dbReference type="PANTHER" id="PTHR12277">
    <property type="entry name" value="ALPHA/BETA HYDROLASE DOMAIN-CONTAINING PROTEIN"/>
    <property type="match status" value="1"/>
</dbReference>
<feature type="domain" description="Serine aminopeptidase S33" evidence="2">
    <location>
        <begin position="65"/>
        <end position="166"/>
    </location>
</feature>
<accession>A0ABR7JJ61</accession>
<comment type="caution">
    <text evidence="3">The sequence shown here is derived from an EMBL/GenBank/DDBJ whole genome shotgun (WGS) entry which is preliminary data.</text>
</comment>
<dbReference type="RefSeq" id="WP_166138934.1">
    <property type="nucleotide sequence ID" value="NZ_JAAOBY010000010.1"/>
</dbReference>
<protein>
    <submittedName>
        <fullName evidence="3">Alpha/beta hydrolase</fullName>
    </submittedName>
</protein>
<dbReference type="GO" id="GO:0016787">
    <property type="term" value="F:hydrolase activity"/>
    <property type="evidence" value="ECO:0007669"/>
    <property type="project" value="UniProtKB-KW"/>
</dbReference>
<dbReference type="EMBL" id="JACRUM010000010">
    <property type="protein sequence ID" value="MBC5864540.1"/>
    <property type="molecule type" value="Genomic_DNA"/>
</dbReference>
<dbReference type="InterPro" id="IPR029058">
    <property type="entry name" value="AB_hydrolase_fold"/>
</dbReference>
<proteinExistence type="predicted"/>
<evidence type="ECO:0000259" key="2">
    <source>
        <dbReference type="Pfam" id="PF12146"/>
    </source>
</evidence>
<keyword evidence="4" id="KW-1185">Reference proteome</keyword>
<keyword evidence="3" id="KW-0378">Hydrolase</keyword>
<evidence type="ECO:0000313" key="4">
    <source>
        <dbReference type="Proteomes" id="UP000621670"/>
    </source>
</evidence>
<dbReference type="Proteomes" id="UP000621670">
    <property type="component" value="Unassembled WGS sequence"/>
</dbReference>
<dbReference type="InterPro" id="IPR022742">
    <property type="entry name" value="Hydrolase_4"/>
</dbReference>